<evidence type="ECO:0000256" key="1">
    <source>
        <dbReference type="SAM" id="MobiDB-lite"/>
    </source>
</evidence>
<gene>
    <name evidence="2" type="ORF">GCM10009810_08310</name>
</gene>
<accession>A0ABN2K835</accession>
<dbReference type="EMBL" id="BAAAPN010000021">
    <property type="protein sequence ID" value="GAA1750271.1"/>
    <property type="molecule type" value="Genomic_DNA"/>
</dbReference>
<comment type="caution">
    <text evidence="2">The sequence shown here is derived from an EMBL/GenBank/DDBJ whole genome shotgun (WGS) entry which is preliminary data.</text>
</comment>
<sequence length="390" mass="42930">MPKPPRRLREAIDPAVAEVIADPRRRAVIERAGRLMPARYRPVVDVAGWTVDELSALTGRGEPDPPVRVGRDVVLRVNAASGELPVDAVLMSRAIADTAPRAGEDINPTLQDVLERYLPESLSAFELSTRRGINDSAEQLLLTQLRLLHTVALNIDQAETEHNERDLQIQDRFLKERFASLTPGDLDLTGRAPATPNVRSIDSPARGRNKAVTPDARAYLEPERHPVVLFKRDGAGPWEVTLRLALPKGHTTVLGMVEETTTGATLFAHRGSRRLTGRRQTGFKAAQVDLTMPLKLLSPRRFLLYAESRPGRERTDTVLFFRTDSGSQAELRTALSGDARGPLTVIASAYDTPDGLVLRNESRVFPDLAAACAGFGYGNITWLDRHTPIV</sequence>
<protein>
    <submittedName>
        <fullName evidence="2">Uncharacterized protein</fullName>
    </submittedName>
</protein>
<dbReference type="Proteomes" id="UP001501475">
    <property type="component" value="Unassembled WGS sequence"/>
</dbReference>
<keyword evidence="3" id="KW-1185">Reference proteome</keyword>
<feature type="region of interest" description="Disordered" evidence="1">
    <location>
        <begin position="185"/>
        <end position="213"/>
    </location>
</feature>
<organism evidence="2 3">
    <name type="scientific">Nostocoides vanveenii</name>
    <dbReference type="NCBI Taxonomy" id="330835"/>
    <lineage>
        <taxon>Bacteria</taxon>
        <taxon>Bacillati</taxon>
        <taxon>Actinomycetota</taxon>
        <taxon>Actinomycetes</taxon>
        <taxon>Micrococcales</taxon>
        <taxon>Intrasporangiaceae</taxon>
        <taxon>Nostocoides</taxon>
    </lineage>
</organism>
<evidence type="ECO:0000313" key="3">
    <source>
        <dbReference type="Proteomes" id="UP001501475"/>
    </source>
</evidence>
<dbReference type="RefSeq" id="WP_324387812.1">
    <property type="nucleotide sequence ID" value="NZ_BAAAPN010000021.1"/>
</dbReference>
<evidence type="ECO:0000313" key="2">
    <source>
        <dbReference type="EMBL" id="GAA1750271.1"/>
    </source>
</evidence>
<proteinExistence type="predicted"/>
<name>A0ABN2K835_9MICO</name>
<reference evidence="2 3" key="1">
    <citation type="journal article" date="2019" name="Int. J. Syst. Evol. Microbiol.">
        <title>The Global Catalogue of Microorganisms (GCM) 10K type strain sequencing project: providing services to taxonomists for standard genome sequencing and annotation.</title>
        <authorList>
            <consortium name="The Broad Institute Genomics Platform"/>
            <consortium name="The Broad Institute Genome Sequencing Center for Infectious Disease"/>
            <person name="Wu L."/>
            <person name="Ma J."/>
        </authorList>
    </citation>
    <scope>NUCLEOTIDE SEQUENCE [LARGE SCALE GENOMIC DNA]</scope>
    <source>
        <strain evidence="2 3">JCM 15591</strain>
    </source>
</reference>